<dbReference type="Proteomes" id="UP000824890">
    <property type="component" value="Unassembled WGS sequence"/>
</dbReference>
<keyword evidence="2" id="KW-1185">Reference proteome</keyword>
<sequence>MVSANIYLIQDESSFIEREENYEIYQEIYGDPIYDVYEGDVRVVDFIFNEDSFANLVCAKIVQHEIHGKFVHDEFRANFGQASDSSGGGGRQEGLLWYRDSGHHVSGDFSMAVVQANNLLEDQSQLESAPLSTHGSGGPYGTFSASTMATALRLPASSMIICSTISKVSY</sequence>
<comment type="caution">
    <text evidence="1">The sequence shown here is derived from an EMBL/GenBank/DDBJ whole genome shotgun (WGS) entry which is preliminary data.</text>
</comment>
<evidence type="ECO:0000313" key="1">
    <source>
        <dbReference type="EMBL" id="KAH0849070.1"/>
    </source>
</evidence>
<accession>A0ABQ7WZH2</accession>
<evidence type="ECO:0000313" key="2">
    <source>
        <dbReference type="Proteomes" id="UP000824890"/>
    </source>
</evidence>
<reference evidence="1 2" key="1">
    <citation type="submission" date="2021-05" db="EMBL/GenBank/DDBJ databases">
        <title>Genome Assembly of Synthetic Allotetraploid Brassica napus Reveals Homoeologous Exchanges between Subgenomes.</title>
        <authorList>
            <person name="Davis J.T."/>
        </authorList>
    </citation>
    <scope>NUCLEOTIDE SEQUENCE [LARGE SCALE GENOMIC DNA]</scope>
    <source>
        <strain evidence="2">cv. Da-Ae</strain>
        <tissue evidence="1">Seedling</tissue>
    </source>
</reference>
<name>A0ABQ7WZH2_BRANA</name>
<organism evidence="1 2">
    <name type="scientific">Brassica napus</name>
    <name type="common">Rape</name>
    <dbReference type="NCBI Taxonomy" id="3708"/>
    <lineage>
        <taxon>Eukaryota</taxon>
        <taxon>Viridiplantae</taxon>
        <taxon>Streptophyta</taxon>
        <taxon>Embryophyta</taxon>
        <taxon>Tracheophyta</taxon>
        <taxon>Spermatophyta</taxon>
        <taxon>Magnoliopsida</taxon>
        <taxon>eudicotyledons</taxon>
        <taxon>Gunneridae</taxon>
        <taxon>Pentapetalae</taxon>
        <taxon>rosids</taxon>
        <taxon>malvids</taxon>
        <taxon>Brassicales</taxon>
        <taxon>Brassicaceae</taxon>
        <taxon>Brassiceae</taxon>
        <taxon>Brassica</taxon>
    </lineage>
</organism>
<proteinExistence type="predicted"/>
<protein>
    <submittedName>
        <fullName evidence="1">Uncharacterized protein</fullName>
    </submittedName>
</protein>
<gene>
    <name evidence="1" type="ORF">HID58_090437</name>
</gene>
<dbReference type="EMBL" id="JAGKQM010002654">
    <property type="protein sequence ID" value="KAH0849070.1"/>
    <property type="molecule type" value="Genomic_DNA"/>
</dbReference>